<accession>A0A9P8YG70</accession>
<protein>
    <recommendedName>
        <fullName evidence="8">Rhodopsin domain-containing protein</fullName>
    </recommendedName>
</protein>
<gene>
    <name evidence="9" type="ORF">B0I36DRAFT_280112</name>
</gene>
<evidence type="ECO:0000256" key="2">
    <source>
        <dbReference type="ARBA" id="ARBA00022692"/>
    </source>
</evidence>
<keyword evidence="4 7" id="KW-0472">Membrane</keyword>
<dbReference type="Pfam" id="PF20684">
    <property type="entry name" value="Fung_rhodopsin"/>
    <property type="match status" value="1"/>
</dbReference>
<feature type="transmembrane region" description="Helical" evidence="7">
    <location>
        <begin position="202"/>
        <end position="224"/>
    </location>
</feature>
<dbReference type="GeneID" id="70181012"/>
<keyword evidence="10" id="KW-1185">Reference proteome</keyword>
<proteinExistence type="inferred from homology"/>
<keyword evidence="2 7" id="KW-0812">Transmembrane</keyword>
<evidence type="ECO:0000256" key="5">
    <source>
        <dbReference type="ARBA" id="ARBA00038359"/>
    </source>
</evidence>
<evidence type="ECO:0000256" key="1">
    <source>
        <dbReference type="ARBA" id="ARBA00004141"/>
    </source>
</evidence>
<dbReference type="InterPro" id="IPR052337">
    <property type="entry name" value="SAT4-like"/>
</dbReference>
<feature type="domain" description="Rhodopsin" evidence="8">
    <location>
        <begin position="60"/>
        <end position="298"/>
    </location>
</feature>
<organism evidence="9 10">
    <name type="scientific">Microdochium trichocladiopsis</name>
    <dbReference type="NCBI Taxonomy" id="1682393"/>
    <lineage>
        <taxon>Eukaryota</taxon>
        <taxon>Fungi</taxon>
        <taxon>Dikarya</taxon>
        <taxon>Ascomycota</taxon>
        <taxon>Pezizomycotina</taxon>
        <taxon>Sordariomycetes</taxon>
        <taxon>Xylariomycetidae</taxon>
        <taxon>Xylariales</taxon>
        <taxon>Microdochiaceae</taxon>
        <taxon>Microdochium</taxon>
    </lineage>
</organism>
<comment type="subcellular location">
    <subcellularLocation>
        <location evidence="1">Membrane</location>
        <topology evidence="1">Multi-pass membrane protein</topology>
    </subcellularLocation>
</comment>
<dbReference type="EMBL" id="JAGTJQ010000001">
    <property type="protein sequence ID" value="KAH7039799.1"/>
    <property type="molecule type" value="Genomic_DNA"/>
</dbReference>
<feature type="transmembrane region" description="Helical" evidence="7">
    <location>
        <begin position="236"/>
        <end position="255"/>
    </location>
</feature>
<comment type="caution">
    <text evidence="9">The sequence shown here is derived from an EMBL/GenBank/DDBJ whole genome shotgun (WGS) entry which is preliminary data.</text>
</comment>
<feature type="transmembrane region" description="Helical" evidence="7">
    <location>
        <begin position="111"/>
        <end position="131"/>
    </location>
</feature>
<dbReference type="InterPro" id="IPR049326">
    <property type="entry name" value="Rhodopsin_dom_fungi"/>
</dbReference>
<reference evidence="9" key="1">
    <citation type="journal article" date="2021" name="Nat. Commun.">
        <title>Genetic determinants of endophytism in the Arabidopsis root mycobiome.</title>
        <authorList>
            <person name="Mesny F."/>
            <person name="Miyauchi S."/>
            <person name="Thiergart T."/>
            <person name="Pickel B."/>
            <person name="Atanasova L."/>
            <person name="Karlsson M."/>
            <person name="Huettel B."/>
            <person name="Barry K.W."/>
            <person name="Haridas S."/>
            <person name="Chen C."/>
            <person name="Bauer D."/>
            <person name="Andreopoulos W."/>
            <person name="Pangilinan J."/>
            <person name="LaButti K."/>
            <person name="Riley R."/>
            <person name="Lipzen A."/>
            <person name="Clum A."/>
            <person name="Drula E."/>
            <person name="Henrissat B."/>
            <person name="Kohler A."/>
            <person name="Grigoriev I.V."/>
            <person name="Martin F.M."/>
            <person name="Hacquard S."/>
        </authorList>
    </citation>
    <scope>NUCLEOTIDE SEQUENCE</scope>
    <source>
        <strain evidence="9">MPI-CAGE-CH-0230</strain>
    </source>
</reference>
<dbReference type="OrthoDB" id="2496787at2759"/>
<feature type="compositionally biased region" description="Basic and acidic residues" evidence="6">
    <location>
        <begin position="389"/>
        <end position="404"/>
    </location>
</feature>
<dbReference type="GO" id="GO:0016020">
    <property type="term" value="C:membrane"/>
    <property type="evidence" value="ECO:0007669"/>
    <property type="project" value="UniProtKB-SubCell"/>
</dbReference>
<comment type="similarity">
    <text evidence="5">Belongs to the SAT4 family.</text>
</comment>
<dbReference type="PANTHER" id="PTHR33048:SF47">
    <property type="entry name" value="INTEGRAL MEMBRANE PROTEIN-RELATED"/>
    <property type="match status" value="1"/>
</dbReference>
<evidence type="ECO:0000313" key="10">
    <source>
        <dbReference type="Proteomes" id="UP000756346"/>
    </source>
</evidence>
<keyword evidence="3 7" id="KW-1133">Transmembrane helix</keyword>
<evidence type="ECO:0000256" key="3">
    <source>
        <dbReference type="ARBA" id="ARBA00022989"/>
    </source>
</evidence>
<evidence type="ECO:0000259" key="8">
    <source>
        <dbReference type="Pfam" id="PF20684"/>
    </source>
</evidence>
<dbReference type="AlphaFoldDB" id="A0A9P8YG70"/>
<name>A0A9P8YG70_9PEZI</name>
<dbReference type="Proteomes" id="UP000756346">
    <property type="component" value="Unassembled WGS sequence"/>
</dbReference>
<sequence length="441" mass="49840">MSLEQIPYLSPAEAEAMWNGPALEPPPGVTPKYTDRSTALEVLYVACALVLIIATGSAGLRAYSRICIVKKVRIEDSFIAYVGGVYAFMIKCGAFVHQWNVQLKELPDLNYPFYQIVYICTVLNEVVFLLIKPCILIEWARIFCATQRNYFWWTCSALITINVLWYIAVILVANLECFPREKIWDKTIVGGKCLDPIQVKLIWVYNAAVNLGLDIVILILPQRVIWNLKLNKKKRVGLSMIFAFGLVSVFCAAMRLYKTTTFIYSKDMTFTISEYGLWCITEILCTFLVFCLPAVPKIIIESKPMARIASFFDLRSTRNTSRPDLVSNSRWPSSRLGASSRSGNKIISGTSSSHFRSKAGASNNRDAEDVDDGSSGHSLQQLGQLGHHARSESQEELRQAERDRDRIITRTTEFVVTSEEFVAKEHDRDEAMRTKLGISRL</sequence>
<feature type="compositionally biased region" description="Polar residues" evidence="6">
    <location>
        <begin position="321"/>
        <end position="364"/>
    </location>
</feature>
<evidence type="ECO:0000256" key="7">
    <source>
        <dbReference type="SAM" id="Phobius"/>
    </source>
</evidence>
<evidence type="ECO:0000256" key="4">
    <source>
        <dbReference type="ARBA" id="ARBA00023136"/>
    </source>
</evidence>
<feature type="transmembrane region" description="Helical" evidence="7">
    <location>
        <begin position="42"/>
        <end position="63"/>
    </location>
</feature>
<dbReference type="PANTHER" id="PTHR33048">
    <property type="entry name" value="PTH11-LIKE INTEGRAL MEMBRANE PROTEIN (AFU_ORTHOLOGUE AFUA_5G11245)"/>
    <property type="match status" value="1"/>
</dbReference>
<dbReference type="RefSeq" id="XP_046017854.1">
    <property type="nucleotide sequence ID" value="XM_046151466.1"/>
</dbReference>
<evidence type="ECO:0000313" key="9">
    <source>
        <dbReference type="EMBL" id="KAH7039799.1"/>
    </source>
</evidence>
<feature type="region of interest" description="Disordered" evidence="6">
    <location>
        <begin position="321"/>
        <end position="404"/>
    </location>
</feature>
<feature type="transmembrane region" description="Helical" evidence="7">
    <location>
        <begin position="78"/>
        <end position="99"/>
    </location>
</feature>
<evidence type="ECO:0000256" key="6">
    <source>
        <dbReference type="SAM" id="MobiDB-lite"/>
    </source>
</evidence>
<feature type="transmembrane region" description="Helical" evidence="7">
    <location>
        <begin position="275"/>
        <end position="295"/>
    </location>
</feature>
<feature type="transmembrane region" description="Helical" evidence="7">
    <location>
        <begin position="151"/>
        <end position="173"/>
    </location>
</feature>